<comment type="caution">
    <text evidence="2">The sequence shown here is derived from an EMBL/GenBank/DDBJ whole genome shotgun (WGS) entry which is preliminary data.</text>
</comment>
<dbReference type="Proteomes" id="UP000769157">
    <property type="component" value="Unassembled WGS sequence"/>
</dbReference>
<keyword evidence="3" id="KW-1185">Reference proteome</keyword>
<reference evidence="2" key="2">
    <citation type="submission" date="2021-01" db="EMBL/GenBank/DDBJ databases">
        <authorList>
            <person name="Schikora-Tamarit M.A."/>
        </authorList>
    </citation>
    <scope>NUCLEOTIDE SEQUENCE</scope>
    <source>
        <strain evidence="2">CBS6075</strain>
    </source>
</reference>
<dbReference type="RefSeq" id="XP_046058808.1">
    <property type="nucleotide sequence ID" value="XM_046207842.1"/>
</dbReference>
<evidence type="ECO:0000313" key="2">
    <source>
        <dbReference type="EMBL" id="KAH3661695.1"/>
    </source>
</evidence>
<feature type="region of interest" description="Disordered" evidence="1">
    <location>
        <begin position="1"/>
        <end position="22"/>
    </location>
</feature>
<accession>A0A9P8NXQ2</accession>
<evidence type="ECO:0000256" key="1">
    <source>
        <dbReference type="SAM" id="MobiDB-lite"/>
    </source>
</evidence>
<protein>
    <submittedName>
        <fullName evidence="2">Uncharacterized protein</fullName>
    </submittedName>
</protein>
<dbReference type="AlphaFoldDB" id="A0A9P8NXQ2"/>
<dbReference type="GeneID" id="70238509"/>
<evidence type="ECO:0000313" key="3">
    <source>
        <dbReference type="Proteomes" id="UP000769157"/>
    </source>
</evidence>
<reference evidence="2" key="1">
    <citation type="journal article" date="2021" name="Open Biol.">
        <title>Shared evolutionary footprints suggest mitochondrial oxidative damage underlies multiple complex I losses in fungi.</title>
        <authorList>
            <person name="Schikora-Tamarit M.A."/>
            <person name="Marcet-Houben M."/>
            <person name="Nosek J."/>
            <person name="Gabaldon T."/>
        </authorList>
    </citation>
    <scope>NUCLEOTIDE SEQUENCE</scope>
    <source>
        <strain evidence="2">CBS6075</strain>
    </source>
</reference>
<dbReference type="OrthoDB" id="4081497at2759"/>
<proteinExistence type="predicted"/>
<organism evidence="2 3">
    <name type="scientific">Ogataea philodendri</name>
    <dbReference type="NCBI Taxonomy" id="1378263"/>
    <lineage>
        <taxon>Eukaryota</taxon>
        <taxon>Fungi</taxon>
        <taxon>Dikarya</taxon>
        <taxon>Ascomycota</taxon>
        <taxon>Saccharomycotina</taxon>
        <taxon>Pichiomycetes</taxon>
        <taxon>Pichiales</taxon>
        <taxon>Pichiaceae</taxon>
        <taxon>Ogataea</taxon>
    </lineage>
</organism>
<gene>
    <name evidence="2" type="ORF">OGAPHI_006545</name>
</gene>
<dbReference type="EMBL" id="JAEUBE010000439">
    <property type="protein sequence ID" value="KAH3661695.1"/>
    <property type="molecule type" value="Genomic_DNA"/>
</dbReference>
<feature type="compositionally biased region" description="Polar residues" evidence="1">
    <location>
        <begin position="1"/>
        <end position="10"/>
    </location>
</feature>
<sequence length="139" mass="15737">MVDPNLAQQMDHSKQIRARNSQLSQKYSKYLAKTLSKLNSPESTGARAQSKVETIYSNQESIAKQNQEMIQSYQQLSSSATELHLKIDKTTQKLRDSRANAAQEKIELLDRNIRIIENCIKLVESTNTKPARAKKGLFG</sequence>
<name>A0A9P8NXQ2_9ASCO</name>